<keyword evidence="2" id="KW-0560">Oxidoreductase</keyword>
<evidence type="ECO:0000259" key="6">
    <source>
        <dbReference type="SMART" id="SM00895"/>
    </source>
</evidence>
<dbReference type="RefSeq" id="WP_241913839.1">
    <property type="nucleotide sequence ID" value="NZ_CP093326.1"/>
</dbReference>
<keyword evidence="3" id="KW-0805">Transcription regulation</keyword>
<accession>A0ABY3W939</accession>
<evidence type="ECO:0000259" key="7">
    <source>
        <dbReference type="SMART" id="SM00903"/>
    </source>
</evidence>
<dbReference type="InterPro" id="IPR008920">
    <property type="entry name" value="TF_FadR/GntR_C"/>
</dbReference>
<dbReference type="PANTHER" id="PTHR30466">
    <property type="entry name" value="FLAVIN REDUCTASE"/>
    <property type="match status" value="1"/>
</dbReference>
<dbReference type="Gene3D" id="2.30.110.10">
    <property type="entry name" value="Electron Transport, Fmn-binding Protein, Chain A"/>
    <property type="match status" value="1"/>
</dbReference>
<keyword evidence="5" id="KW-0804">Transcription</keyword>
<dbReference type="InterPro" id="IPR050268">
    <property type="entry name" value="NADH-dep_flavin_reductase"/>
</dbReference>
<dbReference type="InterPro" id="IPR011711">
    <property type="entry name" value="GntR_C"/>
</dbReference>
<sequence length="382" mass="41755">MDQNMFAPAPAFDQDVFRQVVGHFASGVAVITTAHEGRLYGTTASAVSSLSMEPPMMLMCLNQSSSTHDAVAQAGLYAINILAEDQRDLAMKFGRKGGDKFDGVSFRLSEHGGVPILDGVIAAITCIVDETPRGGTHSVFFGRVVDAESSHGEPLAYYRGAFGRLERVKELDTYMNVRQWVLARRTPLGENLHISMMVEALRAEPDDVFNAFVKLTAEGLVDRTNAGAFIAAPITVDFSNSLYDGRATIEVGVIASRIMEFEQALLDRLRGMTEVMGQLRASENGSLREFLELHSNFHQTLVGASGSVQLLDSYRRLSIAGVWGEAWDKADWRTLLDHTHLTQLANSLIARDVNAAIEAVQNYTAQAKEFARIAIESRGGQV</sequence>
<dbReference type="EMBL" id="CP093326">
    <property type="protein sequence ID" value="UNK45648.1"/>
    <property type="molecule type" value="Genomic_DNA"/>
</dbReference>
<dbReference type="Pfam" id="PF01613">
    <property type="entry name" value="Flavin_Reduct"/>
    <property type="match status" value="1"/>
</dbReference>
<proteinExistence type="inferred from homology"/>
<keyword evidence="4" id="KW-0238">DNA-binding</keyword>
<dbReference type="SUPFAM" id="SSF48008">
    <property type="entry name" value="GntR ligand-binding domain-like"/>
    <property type="match status" value="1"/>
</dbReference>
<dbReference type="Pfam" id="PF07729">
    <property type="entry name" value="FCD"/>
    <property type="match status" value="1"/>
</dbReference>
<evidence type="ECO:0000256" key="5">
    <source>
        <dbReference type="ARBA" id="ARBA00023163"/>
    </source>
</evidence>
<dbReference type="SMART" id="SM00903">
    <property type="entry name" value="Flavin_Reduct"/>
    <property type="match status" value="1"/>
</dbReference>
<evidence type="ECO:0000256" key="4">
    <source>
        <dbReference type="ARBA" id="ARBA00023125"/>
    </source>
</evidence>
<dbReference type="SUPFAM" id="SSF50475">
    <property type="entry name" value="FMN-binding split barrel"/>
    <property type="match status" value="1"/>
</dbReference>
<evidence type="ECO:0000256" key="2">
    <source>
        <dbReference type="ARBA" id="ARBA00023002"/>
    </source>
</evidence>
<feature type="domain" description="GntR C-terminal" evidence="6">
    <location>
        <begin position="241"/>
        <end position="366"/>
    </location>
</feature>
<feature type="domain" description="Flavin reductase like" evidence="7">
    <location>
        <begin position="21"/>
        <end position="164"/>
    </location>
</feature>
<evidence type="ECO:0000256" key="3">
    <source>
        <dbReference type="ARBA" id="ARBA00023015"/>
    </source>
</evidence>
<dbReference type="PANTHER" id="PTHR30466:SF11">
    <property type="entry name" value="FLAVIN-DEPENDENT MONOOXYGENASE, REDUCTASE SUBUNIT HSAB"/>
    <property type="match status" value="1"/>
</dbReference>
<name>A0ABY3W939_9MICC</name>
<evidence type="ECO:0000313" key="9">
    <source>
        <dbReference type="Proteomes" id="UP000829069"/>
    </source>
</evidence>
<organism evidence="8 9">
    <name type="scientific">Arthrobacter sulfonylureivorans</name>
    <dbReference type="NCBI Taxonomy" id="2486855"/>
    <lineage>
        <taxon>Bacteria</taxon>
        <taxon>Bacillati</taxon>
        <taxon>Actinomycetota</taxon>
        <taxon>Actinomycetes</taxon>
        <taxon>Micrococcales</taxon>
        <taxon>Micrococcaceae</taxon>
        <taxon>Arthrobacter</taxon>
    </lineage>
</organism>
<gene>
    <name evidence="8" type="ORF">MNQ99_17305</name>
</gene>
<reference evidence="8 9" key="1">
    <citation type="submission" date="2022-03" db="EMBL/GenBank/DDBJ databases">
        <title>Isotopic signatures of nitrous oxide derived from detoxification processes.</title>
        <authorList>
            <person name="Behrendt U."/>
            <person name="Buchen C."/>
            <person name="Well R."/>
            <person name="Ulrich A."/>
            <person name="Rohe L."/>
            <person name="Kolb S."/>
            <person name="Schloter M."/>
            <person name="Horn M.A."/>
            <person name="Augustin J."/>
        </authorList>
    </citation>
    <scope>NUCLEOTIDE SEQUENCE [LARGE SCALE GENOMIC DNA]</scope>
    <source>
        <strain evidence="8 9">S4-C24</strain>
    </source>
</reference>
<dbReference type="Gene3D" id="1.20.120.530">
    <property type="entry name" value="GntR ligand-binding domain-like"/>
    <property type="match status" value="1"/>
</dbReference>
<protein>
    <submittedName>
        <fullName evidence="8">Flavin reductase</fullName>
    </submittedName>
</protein>
<dbReference type="InterPro" id="IPR002563">
    <property type="entry name" value="Flavin_Rdtase-like_dom"/>
</dbReference>
<evidence type="ECO:0000256" key="1">
    <source>
        <dbReference type="ARBA" id="ARBA00008898"/>
    </source>
</evidence>
<dbReference type="SMART" id="SM00895">
    <property type="entry name" value="FCD"/>
    <property type="match status" value="1"/>
</dbReference>
<evidence type="ECO:0000313" key="8">
    <source>
        <dbReference type="EMBL" id="UNK45648.1"/>
    </source>
</evidence>
<comment type="similarity">
    <text evidence="1">Belongs to the non-flavoprotein flavin reductase family.</text>
</comment>
<keyword evidence="9" id="KW-1185">Reference proteome</keyword>
<dbReference type="Proteomes" id="UP000829069">
    <property type="component" value="Chromosome"/>
</dbReference>
<dbReference type="InterPro" id="IPR012349">
    <property type="entry name" value="Split_barrel_FMN-bd"/>
</dbReference>